<evidence type="ECO:0000256" key="2">
    <source>
        <dbReference type="SAM" id="SignalP"/>
    </source>
</evidence>
<organism evidence="3 4">
    <name type="scientific">Desulfitobacterium hafniense</name>
    <name type="common">Desulfitobacterium frappieri</name>
    <dbReference type="NCBI Taxonomy" id="49338"/>
    <lineage>
        <taxon>Bacteria</taxon>
        <taxon>Bacillati</taxon>
        <taxon>Bacillota</taxon>
        <taxon>Clostridia</taxon>
        <taxon>Eubacteriales</taxon>
        <taxon>Desulfitobacteriaceae</taxon>
        <taxon>Desulfitobacterium</taxon>
    </lineage>
</organism>
<dbReference type="InterPro" id="IPR007253">
    <property type="entry name" value="Cell_wall-bd_2"/>
</dbReference>
<accession>A0A0W1JQ46</accession>
<dbReference type="OrthoDB" id="3268939at2"/>
<dbReference type="GO" id="GO:0030288">
    <property type="term" value="C:outer membrane-bounded periplasmic space"/>
    <property type="evidence" value="ECO:0007669"/>
    <property type="project" value="TreeGrafter"/>
</dbReference>
<dbReference type="Pfam" id="PF04122">
    <property type="entry name" value="CW_binding_2"/>
    <property type="match status" value="3"/>
</dbReference>
<gene>
    <name evidence="3" type="ORF">AT727_02585</name>
</gene>
<dbReference type="PANTHER" id="PTHR30032:SF8">
    <property type="entry name" value="GERMINATION-SPECIFIC N-ACETYLMURAMOYL-L-ALANINE AMIDASE"/>
    <property type="match status" value="1"/>
</dbReference>
<evidence type="ECO:0008006" key="5">
    <source>
        <dbReference type="Google" id="ProtNLM"/>
    </source>
</evidence>
<keyword evidence="2" id="KW-0732">Signal</keyword>
<evidence type="ECO:0000313" key="4">
    <source>
        <dbReference type="Proteomes" id="UP000054623"/>
    </source>
</evidence>
<dbReference type="Gene3D" id="3.40.50.12090">
    <property type="match status" value="2"/>
</dbReference>
<feature type="compositionally biased region" description="Low complexity" evidence="1">
    <location>
        <begin position="593"/>
        <end position="606"/>
    </location>
</feature>
<dbReference type="RefSeq" id="WP_058490655.1">
    <property type="nucleotide sequence ID" value="NZ_LOCK01000001.1"/>
</dbReference>
<sequence>MSKTGQKWLSGCMALAFAATTLFSPALAIASMDSTTEGALRLSGENRYETAAKIAQQGWESSDYAVLAAGMDANLVDALTAAPLAKEKNAPILLTEGKALNTYARQELARLNAKTVYITSGSGVIQKSVLDELAGMGITVKSVGGKDRFETALNIAKELPGKNELVVTTAWKNADALSVASIAAAKGMPILLTDSENLNADVKAYIDSIKAKVAKTYVIGGSGAVSDNVKSMFPNAARIGGATRYETGQEIIKAFIGDLKPGQVFVANGNDNHLVDSLAGSPYAALSKSPIVLIDGTLNDQTKNFVKLNLLPNKLIVLGGEKVVGSNVLTALGSAAVYAEDNAVKGSSDAANLDVVSDVVKINADNVTVKNTKVNYSVSIQGNNATLDNVTVAGTVFIDPGSTGTATLNGVKADKIVVVSGGKDSIHISNSTAGTLIVSSDTQTRVEASGTTNIGSTLVTSYAILDANGGKLGEVLIVTEPGKDAIVELRGTFTEPVVVEGQVTLKAAANAVVPSVVIATKDAAEKVTLDGSFKTVEITRQANVSLADNAIVESMETKADATIIVPPTAKIDKLEAGNTATKVGGGGKVNNQTTPTTPTAPPTTSTTPPPAGGGGPVGGGGTQTQLSVTSVGILGDITQTETNTGSNSFSFDLSGENDTKRITALKIAANEASPELVITSIKSRDVNWLEFGKSIKATVSADGTVAMDTLMGGLDTNNDGVSLGAFRMAFGADSVVITGKLQKSGFTDSSTITVTIDLGVNLNTSRIENQWMVIEKEAPKLVKVTIKPGQGTVTLGTITQGGNFNFAQVVAALAIDEINYTGGALSAEQLKALIGIASNEAFNAVKLSQLVNKTITFGGAGNNEYTVTFVQG</sequence>
<dbReference type="InterPro" id="IPR051922">
    <property type="entry name" value="Bact_Sporulation_Assoc"/>
</dbReference>
<feature type="compositionally biased region" description="Gly residues" evidence="1">
    <location>
        <begin position="612"/>
        <end position="622"/>
    </location>
</feature>
<feature type="signal peptide" evidence="2">
    <location>
        <begin position="1"/>
        <end position="28"/>
    </location>
</feature>
<name>A0A0W1JQ46_DESHA</name>
<dbReference type="EMBL" id="LOCK01000001">
    <property type="protein sequence ID" value="KTE93860.1"/>
    <property type="molecule type" value="Genomic_DNA"/>
</dbReference>
<evidence type="ECO:0000313" key="3">
    <source>
        <dbReference type="EMBL" id="KTE93860.1"/>
    </source>
</evidence>
<reference evidence="3 4" key="1">
    <citation type="submission" date="2015-12" db="EMBL/GenBank/DDBJ databases">
        <title>Draft Genome Sequence of Desulfitobacterium hafniense Strain DH, a Sulfate-reducing Bacterium Isolated from Paddy Soils.</title>
        <authorList>
            <person name="Bao P."/>
            <person name="Zhang X."/>
            <person name="Li G."/>
        </authorList>
    </citation>
    <scope>NUCLEOTIDE SEQUENCE [LARGE SCALE GENOMIC DNA]</scope>
    <source>
        <strain evidence="3 4">DH</strain>
    </source>
</reference>
<comment type="caution">
    <text evidence="3">The sequence shown here is derived from an EMBL/GenBank/DDBJ whole genome shotgun (WGS) entry which is preliminary data.</text>
</comment>
<protein>
    <recommendedName>
        <fullName evidence="5">Cell wall-binding protein</fullName>
    </recommendedName>
</protein>
<dbReference type="Proteomes" id="UP000054623">
    <property type="component" value="Unassembled WGS sequence"/>
</dbReference>
<proteinExistence type="predicted"/>
<dbReference type="PANTHER" id="PTHR30032">
    <property type="entry name" value="N-ACETYLMURAMOYL-L-ALANINE AMIDASE-RELATED"/>
    <property type="match status" value="1"/>
</dbReference>
<evidence type="ECO:0000256" key="1">
    <source>
        <dbReference type="SAM" id="MobiDB-lite"/>
    </source>
</evidence>
<feature type="chain" id="PRO_5038375892" description="Cell wall-binding protein" evidence="2">
    <location>
        <begin position="29"/>
        <end position="872"/>
    </location>
</feature>
<dbReference type="AlphaFoldDB" id="A0A0W1JQ46"/>
<feature type="region of interest" description="Disordered" evidence="1">
    <location>
        <begin position="576"/>
        <end position="623"/>
    </location>
</feature>